<evidence type="ECO:0000256" key="2">
    <source>
        <dbReference type="RuleBase" id="RU362039"/>
    </source>
</evidence>
<dbReference type="AlphaFoldDB" id="A0A175A0X3"/>
<dbReference type="NCBIfam" id="TIGR00040">
    <property type="entry name" value="yfcE"/>
    <property type="match status" value="1"/>
</dbReference>
<name>A0A175A0X3_9FIRM</name>
<feature type="domain" description="Calcineurin-like phosphoesterase" evidence="3">
    <location>
        <begin position="1"/>
        <end position="148"/>
    </location>
</feature>
<comment type="cofactor">
    <cofactor evidence="2">
        <name>a divalent metal cation</name>
        <dbReference type="ChEBI" id="CHEBI:60240"/>
    </cofactor>
</comment>
<organism evidence="4 5">
    <name type="scientific">[Ruminococcus] torques</name>
    <dbReference type="NCBI Taxonomy" id="33039"/>
    <lineage>
        <taxon>Bacteria</taxon>
        <taxon>Bacillati</taxon>
        <taxon>Bacillota</taxon>
        <taxon>Clostridia</taxon>
        <taxon>Lachnospirales</taxon>
        <taxon>Lachnospiraceae</taxon>
        <taxon>Mediterraneibacter</taxon>
    </lineage>
</organism>
<evidence type="ECO:0000313" key="5">
    <source>
        <dbReference type="Proteomes" id="UP000078383"/>
    </source>
</evidence>
<dbReference type="RefSeq" id="WP_055172955.1">
    <property type="nucleotide sequence ID" value="NZ_CZBX01000010.1"/>
</dbReference>
<dbReference type="Proteomes" id="UP000078383">
    <property type="component" value="Unassembled WGS sequence"/>
</dbReference>
<dbReference type="OrthoDB" id="9800565at2"/>
<dbReference type="InterPro" id="IPR041802">
    <property type="entry name" value="MPP_YfcE"/>
</dbReference>
<evidence type="ECO:0000256" key="1">
    <source>
        <dbReference type="ARBA" id="ARBA00008950"/>
    </source>
</evidence>
<proteinExistence type="inferred from homology"/>
<dbReference type="EC" id="3.1.4.-" evidence="2"/>
<dbReference type="Pfam" id="PF12850">
    <property type="entry name" value="Metallophos_2"/>
    <property type="match status" value="1"/>
</dbReference>
<dbReference type="GO" id="GO:0016787">
    <property type="term" value="F:hydrolase activity"/>
    <property type="evidence" value="ECO:0007669"/>
    <property type="project" value="UniProtKB-UniRule"/>
</dbReference>
<dbReference type="EMBL" id="CZBX01000010">
    <property type="protein sequence ID" value="CUQ90689.1"/>
    <property type="molecule type" value="Genomic_DNA"/>
</dbReference>
<dbReference type="InterPro" id="IPR000979">
    <property type="entry name" value="Phosphodiesterase_MJ0936/Vps29"/>
</dbReference>
<protein>
    <recommendedName>
        <fullName evidence="2">Phosphoesterase</fullName>
        <ecNumber evidence="2">3.1.4.-</ecNumber>
    </recommendedName>
</protein>
<sequence>MKILIVSDTHGRHQALDRALEEAGKIDMFIHLGDVEGGEDYLEAVVECEKHIIRGNNDFFTELPREEEFEIGPYHAFITHGHYYYVSMGMETIIEEGRSRGADLVMFGHTHRPFFLQKDGMTILNPGSLSFPRQEGRRGSYMIMEVDGDGKMSFEQKYL</sequence>
<reference evidence="4 5" key="1">
    <citation type="submission" date="2015-09" db="EMBL/GenBank/DDBJ databases">
        <authorList>
            <consortium name="Pathogen Informatics"/>
        </authorList>
    </citation>
    <scope>NUCLEOTIDE SEQUENCE [LARGE SCALE GENOMIC DNA]</scope>
    <source>
        <strain evidence="4 5">2789STDY5834889</strain>
    </source>
</reference>
<dbReference type="SUPFAM" id="SSF56300">
    <property type="entry name" value="Metallo-dependent phosphatases"/>
    <property type="match status" value="1"/>
</dbReference>
<keyword evidence="2" id="KW-0479">Metal-binding</keyword>
<gene>
    <name evidence="4" type="ORF">ERS852502_02263</name>
</gene>
<comment type="similarity">
    <text evidence="1 2">Belongs to the metallophosphoesterase superfamily. YfcE family.</text>
</comment>
<dbReference type="InterPro" id="IPR024654">
    <property type="entry name" value="Calcineurin-like_PHP_lpxH"/>
</dbReference>
<dbReference type="CDD" id="cd00841">
    <property type="entry name" value="MPP_YfcE"/>
    <property type="match status" value="1"/>
</dbReference>
<evidence type="ECO:0000313" key="4">
    <source>
        <dbReference type="EMBL" id="CUQ90689.1"/>
    </source>
</evidence>
<dbReference type="GO" id="GO:0046872">
    <property type="term" value="F:metal ion binding"/>
    <property type="evidence" value="ECO:0007669"/>
    <property type="project" value="UniProtKB-KW"/>
</dbReference>
<evidence type="ECO:0000259" key="3">
    <source>
        <dbReference type="Pfam" id="PF12850"/>
    </source>
</evidence>
<dbReference type="InterPro" id="IPR029052">
    <property type="entry name" value="Metallo-depent_PP-like"/>
</dbReference>
<dbReference type="Gene3D" id="3.60.21.10">
    <property type="match status" value="1"/>
</dbReference>
<keyword evidence="4" id="KW-0378">Hydrolase</keyword>
<accession>A0A175A0X3</accession>
<dbReference type="PANTHER" id="PTHR11124">
    <property type="entry name" value="VACUOLAR SORTING PROTEIN VPS29"/>
    <property type="match status" value="1"/>
</dbReference>